<keyword evidence="8" id="KW-1133">Transmembrane helix</keyword>
<evidence type="ECO:0000256" key="4">
    <source>
        <dbReference type="ARBA" id="ARBA00022679"/>
    </source>
</evidence>
<dbReference type="EMBL" id="PTJC01000006">
    <property type="protein sequence ID" value="PPK86195.1"/>
    <property type="molecule type" value="Genomic_DNA"/>
</dbReference>
<dbReference type="GO" id="GO:0004673">
    <property type="term" value="F:protein histidine kinase activity"/>
    <property type="evidence" value="ECO:0007669"/>
    <property type="project" value="UniProtKB-EC"/>
</dbReference>
<organism evidence="11 12">
    <name type="scientific">Neolewinella xylanilytica</name>
    <dbReference type="NCBI Taxonomy" id="1514080"/>
    <lineage>
        <taxon>Bacteria</taxon>
        <taxon>Pseudomonadati</taxon>
        <taxon>Bacteroidota</taxon>
        <taxon>Saprospiria</taxon>
        <taxon>Saprospirales</taxon>
        <taxon>Lewinellaceae</taxon>
        <taxon>Neolewinella</taxon>
    </lineage>
</organism>
<evidence type="ECO:0000256" key="5">
    <source>
        <dbReference type="ARBA" id="ARBA00022741"/>
    </source>
</evidence>
<evidence type="ECO:0000256" key="9">
    <source>
        <dbReference type="SAM" id="SignalP"/>
    </source>
</evidence>
<keyword evidence="7" id="KW-0067">ATP-binding</keyword>
<keyword evidence="9" id="KW-0732">Signal</keyword>
<evidence type="ECO:0000259" key="10">
    <source>
        <dbReference type="SMART" id="SM00387"/>
    </source>
</evidence>
<evidence type="ECO:0000256" key="1">
    <source>
        <dbReference type="ARBA" id="ARBA00000085"/>
    </source>
</evidence>
<keyword evidence="5" id="KW-0547">Nucleotide-binding</keyword>
<dbReference type="InterPro" id="IPR003594">
    <property type="entry name" value="HATPase_dom"/>
</dbReference>
<evidence type="ECO:0000256" key="6">
    <source>
        <dbReference type="ARBA" id="ARBA00022777"/>
    </source>
</evidence>
<protein>
    <recommendedName>
        <fullName evidence="2">histidine kinase</fullName>
        <ecNumber evidence="2">2.7.13.3</ecNumber>
    </recommendedName>
</protein>
<keyword evidence="12" id="KW-1185">Reference proteome</keyword>
<evidence type="ECO:0000256" key="7">
    <source>
        <dbReference type="ARBA" id="ARBA00022840"/>
    </source>
</evidence>
<dbReference type="Gene3D" id="3.30.450.20">
    <property type="entry name" value="PAS domain"/>
    <property type="match status" value="1"/>
</dbReference>
<reference evidence="11 12" key="1">
    <citation type="submission" date="2018-02" db="EMBL/GenBank/DDBJ databases">
        <title>Genomic Encyclopedia of Archaeal and Bacterial Type Strains, Phase II (KMG-II): from individual species to whole genera.</title>
        <authorList>
            <person name="Goeker M."/>
        </authorList>
    </citation>
    <scope>NUCLEOTIDE SEQUENCE [LARGE SCALE GENOMIC DNA]</scope>
    <source>
        <strain evidence="11 12">DSM 29526</strain>
    </source>
</reference>
<dbReference type="SUPFAM" id="SSF55874">
    <property type="entry name" value="ATPase domain of HSP90 chaperone/DNA topoisomerase II/histidine kinase"/>
    <property type="match status" value="1"/>
</dbReference>
<dbReference type="InterPro" id="IPR011495">
    <property type="entry name" value="Sig_transdc_His_kin_sub2_dim/P"/>
</dbReference>
<keyword evidence="3" id="KW-0597">Phosphoprotein</keyword>
<dbReference type="InterPro" id="IPR036890">
    <property type="entry name" value="HATPase_C_sf"/>
</dbReference>
<feature type="chain" id="PRO_5015510974" description="histidine kinase" evidence="9">
    <location>
        <begin position="23"/>
        <end position="623"/>
    </location>
</feature>
<dbReference type="Pfam" id="PF07568">
    <property type="entry name" value="HisKA_2"/>
    <property type="match status" value="1"/>
</dbReference>
<dbReference type="Pfam" id="PF02518">
    <property type="entry name" value="HATPase_c"/>
    <property type="match status" value="1"/>
</dbReference>
<dbReference type="AlphaFoldDB" id="A0A2S6I4V8"/>
<dbReference type="EC" id="2.7.13.3" evidence="2"/>
<keyword evidence="8" id="KW-0812">Transmembrane</keyword>
<dbReference type="Gene3D" id="1.25.40.10">
    <property type="entry name" value="Tetratricopeptide repeat domain"/>
    <property type="match status" value="1"/>
</dbReference>
<dbReference type="Proteomes" id="UP000237662">
    <property type="component" value="Unassembled WGS sequence"/>
</dbReference>
<dbReference type="OrthoDB" id="1523170at2"/>
<evidence type="ECO:0000256" key="2">
    <source>
        <dbReference type="ARBA" id="ARBA00012438"/>
    </source>
</evidence>
<evidence type="ECO:0000313" key="11">
    <source>
        <dbReference type="EMBL" id="PPK86195.1"/>
    </source>
</evidence>
<dbReference type="SUPFAM" id="SSF48452">
    <property type="entry name" value="TPR-like"/>
    <property type="match status" value="1"/>
</dbReference>
<keyword evidence="6 11" id="KW-0418">Kinase</keyword>
<keyword evidence="8" id="KW-0472">Membrane</keyword>
<evidence type="ECO:0000313" key="12">
    <source>
        <dbReference type="Proteomes" id="UP000237662"/>
    </source>
</evidence>
<gene>
    <name evidence="11" type="ORF">CLV84_3116</name>
</gene>
<evidence type="ECO:0000256" key="3">
    <source>
        <dbReference type="ARBA" id="ARBA00022553"/>
    </source>
</evidence>
<keyword evidence="4" id="KW-0808">Transferase</keyword>
<dbReference type="PANTHER" id="PTHR41523:SF8">
    <property type="entry name" value="ETHYLENE RESPONSE SENSOR PROTEIN"/>
    <property type="match status" value="1"/>
</dbReference>
<sequence>MYLVRLLLLFTSFIVGASVAFAGTEPIAALTLDKDLQSKLDRAEYFIQSGQTDRASNLLTDLYQRLASANALDTPFGLWVRLRRARAWERSRRYSPATSELLRIIGESHRADQPEIRARAYLLMALIHEQQGHAKRTLRYLELAREVTEARQLAVVEARLSIRYASYHRLFGEKDSALAFSQRALEQAIALDQTYERAIANLLLSMLFRTTNPMVSEQHLRQASTLYQGFNNPVFSLIIALHFSDLRVKAGAYDQALVSNDSALHFANSVGDRYSEVASYLGSVYDDRSGILRRLGQYDSAFHYLALGRASELENIQQAHAESIAEIEARYHDEEKLQLIEKQQAQLADRQRWESWLNRFLSIGGVALLILIFYYVRLRKANRLLAEQSLLIGHSNEQLNASLKEQQLLRGELHHRIKNNLQVIIGLLDMQAENLADPARRVAVDGLIERVHSMAAIHDILYQESNLHRISLLRYVRRICDHFHRIAGHDEDCQLELDFPDCYFNPDTLIPLGTMLNELKMNSYKHARRPGIQLRVRVSLELVGEEYVLTYRDNGPGYARDYLNSQESLGLYLLKGLSRQLSGRIQTYNDDGAVTVIYFRQKNAEPGVSPAVQSRTKAVPLRT</sequence>
<dbReference type="SMART" id="SM00387">
    <property type="entry name" value="HATPase_c"/>
    <property type="match status" value="1"/>
</dbReference>
<dbReference type="InterPro" id="IPR011990">
    <property type="entry name" value="TPR-like_helical_dom_sf"/>
</dbReference>
<feature type="transmembrane region" description="Helical" evidence="8">
    <location>
        <begin position="356"/>
        <end position="376"/>
    </location>
</feature>
<proteinExistence type="predicted"/>
<dbReference type="RefSeq" id="WP_146088826.1">
    <property type="nucleotide sequence ID" value="NZ_PTJC01000006.1"/>
</dbReference>
<dbReference type="Gene3D" id="3.30.565.10">
    <property type="entry name" value="Histidine kinase-like ATPase, C-terminal domain"/>
    <property type="match status" value="1"/>
</dbReference>
<accession>A0A2S6I4V8</accession>
<dbReference type="PANTHER" id="PTHR41523">
    <property type="entry name" value="TWO-COMPONENT SYSTEM SENSOR PROTEIN"/>
    <property type="match status" value="1"/>
</dbReference>
<comment type="catalytic activity">
    <reaction evidence="1">
        <text>ATP + protein L-histidine = ADP + protein N-phospho-L-histidine.</text>
        <dbReference type="EC" id="2.7.13.3"/>
    </reaction>
</comment>
<comment type="caution">
    <text evidence="11">The sequence shown here is derived from an EMBL/GenBank/DDBJ whole genome shotgun (WGS) entry which is preliminary data.</text>
</comment>
<feature type="signal peptide" evidence="9">
    <location>
        <begin position="1"/>
        <end position="22"/>
    </location>
</feature>
<evidence type="ECO:0000256" key="8">
    <source>
        <dbReference type="SAM" id="Phobius"/>
    </source>
</evidence>
<dbReference type="GO" id="GO:0005524">
    <property type="term" value="F:ATP binding"/>
    <property type="evidence" value="ECO:0007669"/>
    <property type="project" value="UniProtKB-KW"/>
</dbReference>
<feature type="domain" description="Histidine kinase/HSP90-like ATPase" evidence="10">
    <location>
        <begin position="507"/>
        <end position="603"/>
    </location>
</feature>
<name>A0A2S6I4V8_9BACT</name>